<gene>
    <name evidence="2" type="ORF">GNP93_23655</name>
</gene>
<reference evidence="2 3" key="1">
    <citation type="submission" date="2019-11" db="EMBL/GenBank/DDBJ databases">
        <title>Draft genome sequences of five Paenibacillus species of dairy origin.</title>
        <authorList>
            <person name="Olajide A.M."/>
            <person name="Chen S."/>
            <person name="Lapointe G."/>
        </authorList>
    </citation>
    <scope>NUCLEOTIDE SEQUENCE [LARGE SCALE GENOMIC DNA]</scope>
    <source>
        <strain evidence="2 3">2CS3</strain>
    </source>
</reference>
<keyword evidence="3" id="KW-1185">Reference proteome</keyword>
<dbReference type="InterPro" id="IPR053864">
    <property type="entry name" value="DUF6933"/>
</dbReference>
<dbReference type="AlphaFoldDB" id="A0A7X2ZF07"/>
<comment type="caution">
    <text evidence="2">The sequence shown here is derived from an EMBL/GenBank/DDBJ whole genome shotgun (WGS) entry which is preliminary data.</text>
</comment>
<accession>A0A7X2ZF07</accession>
<protein>
    <recommendedName>
        <fullName evidence="1">DUF6933 domain-containing protein</fullName>
    </recommendedName>
</protein>
<evidence type="ECO:0000259" key="1">
    <source>
        <dbReference type="Pfam" id="PF22016"/>
    </source>
</evidence>
<feature type="domain" description="DUF6933" evidence="1">
    <location>
        <begin position="1"/>
        <end position="109"/>
    </location>
</feature>
<organism evidence="2 3">
    <name type="scientific">Paenibacillus validus</name>
    <dbReference type="NCBI Taxonomy" id="44253"/>
    <lineage>
        <taxon>Bacteria</taxon>
        <taxon>Bacillati</taxon>
        <taxon>Bacillota</taxon>
        <taxon>Bacilli</taxon>
        <taxon>Bacillales</taxon>
        <taxon>Paenibacillaceae</taxon>
        <taxon>Paenibacillus</taxon>
    </lineage>
</organism>
<sequence length="125" mass="14497">MNNETRYNFVMFGLVKVDFKRFGDLIVKQISDNLLADGMEQVLVDKYLLNCGDVSYTPTSDRSIIGQINEMIMVAQYEMEGNIDEYGDPKIDQVNRFLNRFVILKLPKLYSGETMYDALQYIDVE</sequence>
<dbReference type="Proteomes" id="UP000450917">
    <property type="component" value="Unassembled WGS sequence"/>
</dbReference>
<name>A0A7X2ZF07_9BACL</name>
<dbReference type="Pfam" id="PF22016">
    <property type="entry name" value="DUF6933"/>
    <property type="match status" value="1"/>
</dbReference>
<evidence type="ECO:0000313" key="2">
    <source>
        <dbReference type="EMBL" id="MUG73623.1"/>
    </source>
</evidence>
<proteinExistence type="predicted"/>
<dbReference type="EMBL" id="WNZX01000029">
    <property type="protein sequence ID" value="MUG73623.1"/>
    <property type="molecule type" value="Genomic_DNA"/>
</dbReference>
<evidence type="ECO:0000313" key="3">
    <source>
        <dbReference type="Proteomes" id="UP000450917"/>
    </source>
</evidence>